<accession>A0A0D2BQR4</accession>
<gene>
    <name evidence="1" type="ORF">PV08_01393</name>
</gene>
<proteinExistence type="predicted"/>
<dbReference type="GeneID" id="27328476"/>
<dbReference type="EMBL" id="KN847492">
    <property type="protein sequence ID" value="KIW20815.1"/>
    <property type="molecule type" value="Genomic_DNA"/>
</dbReference>
<evidence type="ECO:0000313" key="1">
    <source>
        <dbReference type="EMBL" id="KIW20815.1"/>
    </source>
</evidence>
<dbReference type="RefSeq" id="XP_016241031.1">
    <property type="nucleotide sequence ID" value="XM_016375755.1"/>
</dbReference>
<dbReference type="OrthoDB" id="3649348at2759"/>
<keyword evidence="2" id="KW-1185">Reference proteome</keyword>
<dbReference type="Proteomes" id="UP000053328">
    <property type="component" value="Unassembled WGS sequence"/>
</dbReference>
<protein>
    <submittedName>
        <fullName evidence="1">Uncharacterized protein</fullName>
    </submittedName>
</protein>
<dbReference type="VEuPathDB" id="FungiDB:PV08_01393"/>
<dbReference type="HOGENOM" id="CLU_1806188_0_0_1"/>
<organism evidence="1 2">
    <name type="scientific">Exophiala spinifera</name>
    <dbReference type="NCBI Taxonomy" id="91928"/>
    <lineage>
        <taxon>Eukaryota</taxon>
        <taxon>Fungi</taxon>
        <taxon>Dikarya</taxon>
        <taxon>Ascomycota</taxon>
        <taxon>Pezizomycotina</taxon>
        <taxon>Eurotiomycetes</taxon>
        <taxon>Chaetothyriomycetidae</taxon>
        <taxon>Chaetothyriales</taxon>
        <taxon>Herpotrichiellaceae</taxon>
        <taxon>Exophiala</taxon>
    </lineage>
</organism>
<name>A0A0D2BQR4_9EURO</name>
<sequence length="127" mass="13079">MSNPQTVVHVCSTTESALSEIPGLLRGEKVMASSGQGTNATAQTPFRADISLVIVGAFSPPDAQAITNAVTATTTPASVAVFVADTTKKSPGQQGPPTIEMIQARILESINAAEKSDGTFGPGVYRF</sequence>
<dbReference type="AlphaFoldDB" id="A0A0D2BQR4"/>
<reference evidence="1 2" key="1">
    <citation type="submission" date="2015-01" db="EMBL/GenBank/DDBJ databases">
        <title>The Genome Sequence of Exophiala spinifera CBS89968.</title>
        <authorList>
            <consortium name="The Broad Institute Genomics Platform"/>
            <person name="Cuomo C."/>
            <person name="de Hoog S."/>
            <person name="Gorbushina A."/>
            <person name="Stielow B."/>
            <person name="Teixiera M."/>
            <person name="Abouelleil A."/>
            <person name="Chapman S.B."/>
            <person name="Priest M."/>
            <person name="Young S.K."/>
            <person name="Wortman J."/>
            <person name="Nusbaum C."/>
            <person name="Birren B."/>
        </authorList>
    </citation>
    <scope>NUCLEOTIDE SEQUENCE [LARGE SCALE GENOMIC DNA]</scope>
    <source>
        <strain evidence="1 2">CBS 89968</strain>
    </source>
</reference>
<evidence type="ECO:0000313" key="2">
    <source>
        <dbReference type="Proteomes" id="UP000053328"/>
    </source>
</evidence>